<dbReference type="Proteomes" id="UP000753219">
    <property type="component" value="Unassembled WGS sequence"/>
</dbReference>
<reference evidence="3" key="1">
    <citation type="submission" date="2021-02" db="EMBL/GenBank/DDBJ databases">
        <title>Infant gut strain persistence is associated with maternal origin, phylogeny, and functional potential including surface adhesion and iron acquisition.</title>
        <authorList>
            <person name="Lou Y.C."/>
        </authorList>
    </citation>
    <scope>NUCLEOTIDE SEQUENCE</scope>
    <source>
        <strain evidence="3">L3_108_103G1_dasL3_108_103G1_concoct_2</strain>
    </source>
</reference>
<dbReference type="Pfam" id="PF00534">
    <property type="entry name" value="Glycos_transf_1"/>
    <property type="match status" value="1"/>
</dbReference>
<dbReference type="Gene3D" id="3.40.50.2000">
    <property type="entry name" value="Glycogen Phosphorylase B"/>
    <property type="match status" value="2"/>
</dbReference>
<dbReference type="Pfam" id="PF13439">
    <property type="entry name" value="Glyco_transf_4"/>
    <property type="match status" value="1"/>
</dbReference>
<dbReference type="InterPro" id="IPR050194">
    <property type="entry name" value="Glycosyltransferase_grp1"/>
</dbReference>
<gene>
    <name evidence="3" type="ORF">KHZ85_06995</name>
</gene>
<dbReference type="PANTHER" id="PTHR45947">
    <property type="entry name" value="SULFOQUINOVOSYL TRANSFERASE SQD2"/>
    <property type="match status" value="1"/>
</dbReference>
<dbReference type="EMBL" id="JAGZMZ010000016">
    <property type="protein sequence ID" value="MBS4884495.1"/>
    <property type="molecule type" value="Genomic_DNA"/>
</dbReference>
<comment type="caution">
    <text evidence="3">The sequence shown here is derived from an EMBL/GenBank/DDBJ whole genome shotgun (WGS) entry which is preliminary data.</text>
</comment>
<dbReference type="GO" id="GO:0016757">
    <property type="term" value="F:glycosyltransferase activity"/>
    <property type="evidence" value="ECO:0007669"/>
    <property type="project" value="InterPro"/>
</dbReference>
<dbReference type="CDD" id="cd03812">
    <property type="entry name" value="GT4_CapH-like"/>
    <property type="match status" value="1"/>
</dbReference>
<evidence type="ECO:0000259" key="1">
    <source>
        <dbReference type="Pfam" id="PF00534"/>
    </source>
</evidence>
<feature type="domain" description="Glycosyltransferase subfamily 4-like N-terminal" evidence="2">
    <location>
        <begin position="14"/>
        <end position="173"/>
    </location>
</feature>
<dbReference type="PANTHER" id="PTHR45947:SF3">
    <property type="entry name" value="SULFOQUINOVOSYL TRANSFERASE SQD2"/>
    <property type="match status" value="1"/>
</dbReference>
<dbReference type="InterPro" id="IPR028098">
    <property type="entry name" value="Glyco_trans_4-like_N"/>
</dbReference>
<name>A0A942WBX6_9FIRM</name>
<dbReference type="InterPro" id="IPR001296">
    <property type="entry name" value="Glyco_trans_1"/>
</dbReference>
<evidence type="ECO:0000259" key="2">
    <source>
        <dbReference type="Pfam" id="PF13439"/>
    </source>
</evidence>
<dbReference type="GeneID" id="92793761"/>
<protein>
    <submittedName>
        <fullName evidence="3">Glycosyltransferase family 1 protein</fullName>
    </submittedName>
</protein>
<evidence type="ECO:0000313" key="3">
    <source>
        <dbReference type="EMBL" id="MBS4884495.1"/>
    </source>
</evidence>
<proteinExistence type="predicted"/>
<dbReference type="SUPFAM" id="SSF53756">
    <property type="entry name" value="UDP-Glycosyltransferase/glycogen phosphorylase"/>
    <property type="match status" value="1"/>
</dbReference>
<organism evidence="3 4">
    <name type="scientific">Amedibacillus dolichus</name>
    <dbReference type="NCBI Taxonomy" id="31971"/>
    <lineage>
        <taxon>Bacteria</taxon>
        <taxon>Bacillati</taxon>
        <taxon>Bacillota</taxon>
        <taxon>Erysipelotrichia</taxon>
        <taxon>Erysipelotrichales</taxon>
        <taxon>Erysipelotrichaceae</taxon>
        <taxon>Amedibacillus</taxon>
    </lineage>
</organism>
<dbReference type="AlphaFoldDB" id="A0A942WBX6"/>
<sequence>MIRVLHVVSIMHRGGIETMLMNYYRRIDRNQVQFDFIEHGFEENDYDAEIRRLGGKIYNIPPKYEGVKKSLNAISEIVSKNKYQIVHVHMDAMNSFALYAAKKGGASIRISHAHSTSMPPSRVKGLIYWLSIKALPRYANQYFTCSQVSADYLYRNIDKSKIQYIHNAIDTEKFNYQEDIRNQIREKHDLKDNLVLGHVGNFQYPKNHMFLLEIMKEYHQINPNAKLLLCGDGELRESIEKRIKEYHLEENVILLGVCDNVSEYMQAFDILLHPSFYEGFPVVTVEAQCSGLPLLLSDTLTKEVALTDHVEFLAIDGDQAVKQWTDAIERIRCHAFERKNQSEIIAKKGYDIRIEAEKLQHLYEQLAKEELNE</sequence>
<accession>A0A942WBX6</accession>
<evidence type="ECO:0000313" key="4">
    <source>
        <dbReference type="Proteomes" id="UP000753219"/>
    </source>
</evidence>
<feature type="domain" description="Glycosyl transferase family 1" evidence="1">
    <location>
        <begin position="182"/>
        <end position="331"/>
    </location>
</feature>
<dbReference type="RefSeq" id="WP_004800246.1">
    <property type="nucleotide sequence ID" value="NZ_CABKNA010000002.1"/>
</dbReference>